<dbReference type="OMA" id="HKYMKLP"/>
<keyword evidence="3" id="KW-0539">Nucleus</keyword>
<evidence type="ECO:0000256" key="2">
    <source>
        <dbReference type="ARBA" id="ARBA00008044"/>
    </source>
</evidence>
<evidence type="ECO:0000256" key="4">
    <source>
        <dbReference type="SAM" id="Coils"/>
    </source>
</evidence>
<evidence type="ECO:0000256" key="1">
    <source>
        <dbReference type="ARBA" id="ARBA00004123"/>
    </source>
</evidence>
<dbReference type="GO" id="GO:0006406">
    <property type="term" value="P:mRNA export from nucleus"/>
    <property type="evidence" value="ECO:0007669"/>
    <property type="project" value="TreeGrafter"/>
</dbReference>
<evidence type="ECO:0008006" key="7">
    <source>
        <dbReference type="Google" id="ProtNLM"/>
    </source>
</evidence>
<dbReference type="InterPro" id="IPR019163">
    <property type="entry name" value="THO_Thoc5"/>
</dbReference>
<dbReference type="GO" id="GO:0000445">
    <property type="term" value="C:THO complex part of transcription export complex"/>
    <property type="evidence" value="ECO:0007669"/>
    <property type="project" value="TreeGrafter"/>
</dbReference>
<accession>A0A084FY11</accession>
<dbReference type="HOGENOM" id="CLU_082754_0_0_1"/>
<dbReference type="KEGG" id="sapo:SAPIO_CDS8948"/>
<dbReference type="GeneID" id="27728020"/>
<gene>
    <name evidence="5" type="ORF">SAPIO_CDS8948</name>
</gene>
<keyword evidence="6" id="KW-1185">Reference proteome</keyword>
<dbReference type="Proteomes" id="UP000028545">
    <property type="component" value="Unassembled WGS sequence"/>
</dbReference>
<organism evidence="5 6">
    <name type="scientific">Pseudallescheria apiosperma</name>
    <name type="common">Scedosporium apiospermum</name>
    <dbReference type="NCBI Taxonomy" id="563466"/>
    <lineage>
        <taxon>Eukaryota</taxon>
        <taxon>Fungi</taxon>
        <taxon>Dikarya</taxon>
        <taxon>Ascomycota</taxon>
        <taxon>Pezizomycotina</taxon>
        <taxon>Sordariomycetes</taxon>
        <taxon>Hypocreomycetidae</taxon>
        <taxon>Microascales</taxon>
        <taxon>Microascaceae</taxon>
        <taxon>Scedosporium</taxon>
    </lineage>
</organism>
<dbReference type="GO" id="GO:0003729">
    <property type="term" value="F:mRNA binding"/>
    <property type="evidence" value="ECO:0007669"/>
    <property type="project" value="TreeGrafter"/>
</dbReference>
<comment type="similarity">
    <text evidence="2">Belongs to the THOC5 family.</text>
</comment>
<dbReference type="PANTHER" id="PTHR13375">
    <property type="entry name" value="FMS INTERACTING PROTEIN"/>
    <property type="match status" value="1"/>
</dbReference>
<proteinExistence type="inferred from homology"/>
<sequence>MAIDQIVTEPSLGAVLQIAGHARDQAAELLTLLADAIQADDGSSLTPEAQAHLLKQQKLMFTNIAHLRGLHRAANLSARETKTTTAEARQEVDRLHLQLQNIYYEQRHLRGEISACESYEHKYTQLPLIPVEEFLAQHPEHADADENDLMVARIDHERAEREALEQQRQELLKRKAKLIAENKKRKDDLANLDKDLERFIDAAKPIQKRFEKVV</sequence>
<evidence type="ECO:0000313" key="5">
    <source>
        <dbReference type="EMBL" id="KEZ39973.1"/>
    </source>
</evidence>
<evidence type="ECO:0000313" key="6">
    <source>
        <dbReference type="Proteomes" id="UP000028545"/>
    </source>
</evidence>
<dbReference type="Pfam" id="PF09766">
    <property type="entry name" value="FmiP_Thoc5"/>
    <property type="match status" value="1"/>
</dbReference>
<name>A0A084FY11_PSEDA</name>
<evidence type="ECO:0000256" key="3">
    <source>
        <dbReference type="ARBA" id="ARBA00023242"/>
    </source>
</evidence>
<dbReference type="RefSeq" id="XP_016639772.1">
    <property type="nucleotide sequence ID" value="XM_016790469.1"/>
</dbReference>
<dbReference type="AlphaFoldDB" id="A0A084FY11"/>
<comment type="caution">
    <text evidence="5">The sequence shown here is derived from an EMBL/GenBank/DDBJ whole genome shotgun (WGS) entry which is preliminary data.</text>
</comment>
<dbReference type="PANTHER" id="PTHR13375:SF3">
    <property type="entry name" value="THO COMPLEX SUBUNIT 5 HOMOLOG"/>
    <property type="match status" value="1"/>
</dbReference>
<dbReference type="VEuPathDB" id="FungiDB:SAPIO_CDS8948"/>
<dbReference type="EMBL" id="JOWA01000132">
    <property type="protein sequence ID" value="KEZ39973.1"/>
    <property type="molecule type" value="Genomic_DNA"/>
</dbReference>
<feature type="coiled-coil region" evidence="4">
    <location>
        <begin position="142"/>
        <end position="195"/>
    </location>
</feature>
<reference evidence="5 6" key="1">
    <citation type="journal article" date="2014" name="Genome Announc.">
        <title>Draft genome sequence of the pathogenic fungus Scedosporium apiospermum.</title>
        <authorList>
            <person name="Vandeputte P."/>
            <person name="Ghamrawi S."/>
            <person name="Rechenmann M."/>
            <person name="Iltis A."/>
            <person name="Giraud S."/>
            <person name="Fleury M."/>
            <person name="Thornton C."/>
            <person name="Delhaes L."/>
            <person name="Meyer W."/>
            <person name="Papon N."/>
            <person name="Bouchara J.P."/>
        </authorList>
    </citation>
    <scope>NUCLEOTIDE SEQUENCE [LARGE SCALE GENOMIC DNA]</scope>
    <source>
        <strain evidence="5 6">IHEM 14462</strain>
    </source>
</reference>
<dbReference type="OrthoDB" id="20582at2759"/>
<comment type="subcellular location">
    <subcellularLocation>
        <location evidence="1">Nucleus</location>
    </subcellularLocation>
</comment>
<keyword evidence="4" id="KW-0175">Coiled coil</keyword>
<protein>
    <recommendedName>
        <fullName evidence="7">THOC5 family protein</fullName>
    </recommendedName>
</protein>